<reference evidence="1 2" key="1">
    <citation type="submission" date="2010-12" db="EMBL/GenBank/DDBJ databases">
        <title>Complete sequence of Bacillus cellulosilyticus DSM 2522.</title>
        <authorList>
            <consortium name="US DOE Joint Genome Institute"/>
            <person name="Lucas S."/>
            <person name="Copeland A."/>
            <person name="Lapidus A."/>
            <person name="Cheng J.-F."/>
            <person name="Bruce D."/>
            <person name="Goodwin L."/>
            <person name="Pitluck S."/>
            <person name="Chertkov O."/>
            <person name="Detter J.C."/>
            <person name="Han C."/>
            <person name="Tapia R."/>
            <person name="Land M."/>
            <person name="Hauser L."/>
            <person name="Jeffries C."/>
            <person name="Kyrpides N."/>
            <person name="Ivanova N."/>
            <person name="Mikhailova N."/>
            <person name="Brumm P."/>
            <person name="Mead D."/>
            <person name="Woyke T."/>
        </authorList>
    </citation>
    <scope>NUCLEOTIDE SEQUENCE [LARGE SCALE GENOMIC DNA]</scope>
    <source>
        <strain evidence="2">ATCC 21833 / DSM 2522 / FERM P-1141 / JCM 9156 / N-4</strain>
    </source>
</reference>
<dbReference type="InterPro" id="IPR053028">
    <property type="entry name" value="Spo0E-like_phosphatase"/>
</dbReference>
<dbReference type="Proteomes" id="UP000001401">
    <property type="component" value="Chromosome"/>
</dbReference>
<dbReference type="GO" id="GO:0046983">
    <property type="term" value="F:protein dimerization activity"/>
    <property type="evidence" value="ECO:0007669"/>
    <property type="project" value="InterPro"/>
</dbReference>
<proteinExistence type="predicted"/>
<dbReference type="InterPro" id="IPR018540">
    <property type="entry name" value="Spo0E-like"/>
</dbReference>
<dbReference type="EMBL" id="CP002394">
    <property type="protein sequence ID" value="ADU31958.1"/>
    <property type="molecule type" value="Genomic_DNA"/>
</dbReference>
<dbReference type="InterPro" id="IPR036638">
    <property type="entry name" value="HLH_DNA-bd_sf"/>
</dbReference>
<dbReference type="InterPro" id="IPR037208">
    <property type="entry name" value="Spo0E-like_sf"/>
</dbReference>
<dbReference type="AlphaFoldDB" id="E6TT50"/>
<dbReference type="PANTHER" id="PTHR41263:SF1">
    <property type="entry name" value="ASPARTYL-PHOSPHATE PHOSPHATASE YISI"/>
    <property type="match status" value="1"/>
</dbReference>
<dbReference type="Pfam" id="PF09388">
    <property type="entry name" value="SpoOE-like"/>
    <property type="match status" value="1"/>
</dbReference>
<dbReference type="KEGG" id="bco:Bcell_3718"/>
<dbReference type="PANTHER" id="PTHR41263">
    <property type="entry name" value="ASPARTYL-PHOSPHATE PHOSPHATASE YISI"/>
    <property type="match status" value="1"/>
</dbReference>
<organism evidence="1 2">
    <name type="scientific">Evansella cellulosilytica (strain ATCC 21833 / DSM 2522 / FERM P-1141 / JCM 9156 / N-4)</name>
    <name type="common">Bacillus cellulosilyticus</name>
    <dbReference type="NCBI Taxonomy" id="649639"/>
    <lineage>
        <taxon>Bacteria</taxon>
        <taxon>Bacillati</taxon>
        <taxon>Bacillota</taxon>
        <taxon>Bacilli</taxon>
        <taxon>Bacillales</taxon>
        <taxon>Bacillaceae</taxon>
        <taxon>Evansella</taxon>
    </lineage>
</organism>
<dbReference type="OrthoDB" id="2973153at2"/>
<accession>E6TT50</accession>
<name>E6TT50_EVAC2</name>
<evidence type="ECO:0000313" key="2">
    <source>
        <dbReference type="Proteomes" id="UP000001401"/>
    </source>
</evidence>
<evidence type="ECO:0000313" key="1">
    <source>
        <dbReference type="EMBL" id="ADU31958.1"/>
    </source>
</evidence>
<dbReference type="RefSeq" id="WP_013490289.1">
    <property type="nucleotide sequence ID" value="NC_014829.1"/>
</dbReference>
<dbReference type="Gene3D" id="4.10.280.10">
    <property type="entry name" value="Helix-loop-helix DNA-binding domain"/>
    <property type="match status" value="1"/>
</dbReference>
<sequence length="55" mass="6443">MAESRESLKTKIEDKRKEMIENGNEYGLNHRKTVTNSIELDSLIAKFLKQYGEKK</sequence>
<dbReference type="HOGENOM" id="CLU_3022210_0_0_9"/>
<dbReference type="SUPFAM" id="SSF140500">
    <property type="entry name" value="BAS1536-like"/>
    <property type="match status" value="1"/>
</dbReference>
<dbReference type="GO" id="GO:0043937">
    <property type="term" value="P:regulation of sporulation"/>
    <property type="evidence" value="ECO:0007669"/>
    <property type="project" value="InterPro"/>
</dbReference>
<protein>
    <submittedName>
        <fullName evidence="1">Sporulation stage 0, Spo0E-like regulatory phosphatase</fullName>
    </submittedName>
</protein>
<keyword evidence="2" id="KW-1185">Reference proteome</keyword>
<gene>
    <name evidence="1" type="ordered locus">Bcell_3718</name>
</gene>